<organism evidence="1 2">
    <name type="scientific">Mauremys mutica</name>
    <name type="common">yellowpond turtle</name>
    <dbReference type="NCBI Taxonomy" id="74926"/>
    <lineage>
        <taxon>Eukaryota</taxon>
        <taxon>Metazoa</taxon>
        <taxon>Chordata</taxon>
        <taxon>Craniata</taxon>
        <taxon>Vertebrata</taxon>
        <taxon>Euteleostomi</taxon>
        <taxon>Archelosauria</taxon>
        <taxon>Testudinata</taxon>
        <taxon>Testudines</taxon>
        <taxon>Cryptodira</taxon>
        <taxon>Durocryptodira</taxon>
        <taxon>Testudinoidea</taxon>
        <taxon>Geoemydidae</taxon>
        <taxon>Geoemydinae</taxon>
        <taxon>Mauremys</taxon>
    </lineage>
</organism>
<accession>A0A9D3XRV1</accession>
<reference evidence="1" key="1">
    <citation type="submission" date="2021-09" db="EMBL/GenBank/DDBJ databases">
        <title>The genome of Mauremys mutica provides insights into the evolution of semi-aquatic lifestyle.</title>
        <authorList>
            <person name="Gong S."/>
            <person name="Gao Y."/>
        </authorList>
    </citation>
    <scope>NUCLEOTIDE SEQUENCE</scope>
    <source>
        <strain evidence="1">MM-2020</strain>
        <tissue evidence="1">Muscle</tissue>
    </source>
</reference>
<protein>
    <submittedName>
        <fullName evidence="1">Uncharacterized protein</fullName>
    </submittedName>
</protein>
<proteinExistence type="predicted"/>
<sequence length="53" mass="5835">ERGGNLEAEIVDEEVKLEEDAVLPGGCLVDQAARNFSPLQKCSTGSRKQMRCR</sequence>
<dbReference type="AlphaFoldDB" id="A0A9D3XRV1"/>
<keyword evidence="2" id="KW-1185">Reference proteome</keyword>
<dbReference type="Proteomes" id="UP000827986">
    <property type="component" value="Unassembled WGS sequence"/>
</dbReference>
<evidence type="ECO:0000313" key="1">
    <source>
        <dbReference type="EMBL" id="KAH1184253.1"/>
    </source>
</evidence>
<dbReference type="EMBL" id="JAHDVG010000465">
    <property type="protein sequence ID" value="KAH1184253.1"/>
    <property type="molecule type" value="Genomic_DNA"/>
</dbReference>
<comment type="caution">
    <text evidence="1">The sequence shown here is derived from an EMBL/GenBank/DDBJ whole genome shotgun (WGS) entry which is preliminary data.</text>
</comment>
<feature type="non-terminal residue" evidence="1">
    <location>
        <position position="1"/>
    </location>
</feature>
<name>A0A9D3XRV1_9SAUR</name>
<feature type="non-terminal residue" evidence="1">
    <location>
        <position position="53"/>
    </location>
</feature>
<gene>
    <name evidence="1" type="ORF">KIL84_014869</name>
</gene>
<evidence type="ECO:0000313" key="2">
    <source>
        <dbReference type="Proteomes" id="UP000827986"/>
    </source>
</evidence>